<name>A0AAV9SJC1_9TELE</name>
<comment type="caution">
    <text evidence="2">The sequence shown here is derived from an EMBL/GenBank/DDBJ whole genome shotgun (WGS) entry which is preliminary data.</text>
</comment>
<dbReference type="Proteomes" id="UP001311232">
    <property type="component" value="Unassembled WGS sequence"/>
</dbReference>
<evidence type="ECO:0000256" key="1">
    <source>
        <dbReference type="SAM" id="MobiDB-lite"/>
    </source>
</evidence>
<evidence type="ECO:0000313" key="2">
    <source>
        <dbReference type="EMBL" id="KAK5621386.1"/>
    </source>
</evidence>
<feature type="non-terminal residue" evidence="2">
    <location>
        <position position="1"/>
    </location>
</feature>
<dbReference type="AlphaFoldDB" id="A0AAV9SJC1"/>
<organism evidence="2 3">
    <name type="scientific">Crenichthys baileyi</name>
    <name type="common">White River springfish</name>
    <dbReference type="NCBI Taxonomy" id="28760"/>
    <lineage>
        <taxon>Eukaryota</taxon>
        <taxon>Metazoa</taxon>
        <taxon>Chordata</taxon>
        <taxon>Craniata</taxon>
        <taxon>Vertebrata</taxon>
        <taxon>Euteleostomi</taxon>
        <taxon>Actinopterygii</taxon>
        <taxon>Neopterygii</taxon>
        <taxon>Teleostei</taxon>
        <taxon>Neoteleostei</taxon>
        <taxon>Acanthomorphata</taxon>
        <taxon>Ovalentaria</taxon>
        <taxon>Atherinomorphae</taxon>
        <taxon>Cyprinodontiformes</taxon>
        <taxon>Goodeidae</taxon>
        <taxon>Crenichthys</taxon>
    </lineage>
</organism>
<feature type="region of interest" description="Disordered" evidence="1">
    <location>
        <begin position="34"/>
        <end position="73"/>
    </location>
</feature>
<sequence>IVRYYKSQRATRLIGRGIRSSDITVDNIRAPEMPTIASKLDTGPASGAQHSEEEIPRGLSLTLPPLANEKENS</sequence>
<dbReference type="EMBL" id="JAHHUM010000306">
    <property type="protein sequence ID" value="KAK5621386.1"/>
    <property type="molecule type" value="Genomic_DNA"/>
</dbReference>
<evidence type="ECO:0000313" key="3">
    <source>
        <dbReference type="Proteomes" id="UP001311232"/>
    </source>
</evidence>
<reference evidence="2 3" key="1">
    <citation type="submission" date="2021-06" db="EMBL/GenBank/DDBJ databases">
        <authorList>
            <person name="Palmer J.M."/>
        </authorList>
    </citation>
    <scope>NUCLEOTIDE SEQUENCE [LARGE SCALE GENOMIC DNA]</scope>
    <source>
        <strain evidence="2 3">MEX-2019</strain>
        <tissue evidence="2">Muscle</tissue>
    </source>
</reference>
<gene>
    <name evidence="2" type="ORF">CRENBAI_007609</name>
</gene>
<keyword evidence="3" id="KW-1185">Reference proteome</keyword>
<proteinExistence type="predicted"/>
<protein>
    <submittedName>
        <fullName evidence="2">Uncharacterized protein</fullName>
    </submittedName>
</protein>
<accession>A0AAV9SJC1</accession>